<accession>A0A8J8CLS2</accession>
<comment type="caution">
    <text evidence="2">The sequence shown here is derived from an EMBL/GenBank/DDBJ whole genome shotgun (WGS) entry which is preliminary data.</text>
</comment>
<keyword evidence="1" id="KW-1133">Transmembrane helix</keyword>
<protein>
    <submittedName>
        <fullName evidence="2">Uncharacterized protein</fullName>
    </submittedName>
</protein>
<proteinExistence type="predicted"/>
<keyword evidence="3" id="KW-1185">Reference proteome</keyword>
<evidence type="ECO:0000256" key="1">
    <source>
        <dbReference type="SAM" id="Phobius"/>
    </source>
</evidence>
<keyword evidence="1" id="KW-0472">Membrane</keyword>
<feature type="transmembrane region" description="Helical" evidence="1">
    <location>
        <begin position="55"/>
        <end position="75"/>
    </location>
</feature>
<dbReference type="RefSeq" id="WP_162425510.1">
    <property type="nucleotide sequence ID" value="NZ_WVIE01000052.1"/>
</dbReference>
<feature type="transmembrane region" description="Helical" evidence="1">
    <location>
        <begin position="28"/>
        <end position="49"/>
    </location>
</feature>
<organism evidence="2 3">
    <name type="scientific">Myxacorys almedinensis A</name>
    <dbReference type="NCBI Taxonomy" id="2690445"/>
    <lineage>
        <taxon>Bacteria</taxon>
        <taxon>Bacillati</taxon>
        <taxon>Cyanobacteriota</taxon>
        <taxon>Cyanophyceae</taxon>
        <taxon>Leptolyngbyales</taxon>
        <taxon>Leptolyngbyaceae</taxon>
        <taxon>Myxacorys</taxon>
        <taxon>Myxacorys almedinensis</taxon>
    </lineage>
</organism>
<sequence length="104" mass="12090">MEREDLWKEFEKSIDLYKFYLDMVLKDMVLKASIFIFGITSAIILYYFSNINKPLIKLSFVLPLIMNAGFTYLCFKGSSFGDILDKEHEKLSEELGTRLFGSPI</sequence>
<evidence type="ECO:0000313" key="3">
    <source>
        <dbReference type="Proteomes" id="UP000646053"/>
    </source>
</evidence>
<dbReference type="Proteomes" id="UP000646053">
    <property type="component" value="Unassembled WGS sequence"/>
</dbReference>
<gene>
    <name evidence="2" type="ORF">GS601_22360</name>
</gene>
<dbReference type="AlphaFoldDB" id="A0A8J8CLS2"/>
<dbReference type="EMBL" id="WVIE01000052">
    <property type="protein sequence ID" value="NDJ19986.1"/>
    <property type="molecule type" value="Genomic_DNA"/>
</dbReference>
<evidence type="ECO:0000313" key="2">
    <source>
        <dbReference type="EMBL" id="NDJ19986.1"/>
    </source>
</evidence>
<name>A0A8J8CLS2_9CYAN</name>
<keyword evidence="1" id="KW-0812">Transmembrane</keyword>
<reference evidence="2" key="1">
    <citation type="submission" date="2019-12" db="EMBL/GenBank/DDBJ databases">
        <title>High-Quality draft genome sequences of three cyanobacteria isolated from the limestone walls of the Old Cathedral of Coimbra.</title>
        <authorList>
            <person name="Tiago I."/>
            <person name="Soares F."/>
            <person name="Portugal A."/>
        </authorList>
    </citation>
    <scope>NUCLEOTIDE SEQUENCE</scope>
    <source>
        <strain evidence="2">A</strain>
    </source>
</reference>